<gene>
    <name evidence="1" type="ORF">CPOL0286_LOCUS8414</name>
</gene>
<evidence type="ECO:0008006" key="2">
    <source>
        <dbReference type="Google" id="ProtNLM"/>
    </source>
</evidence>
<dbReference type="EMBL" id="HBKO01018493">
    <property type="protein sequence ID" value="CAE2218835.1"/>
    <property type="molecule type" value="Transcribed_RNA"/>
</dbReference>
<proteinExistence type="predicted"/>
<dbReference type="InterPro" id="IPR027417">
    <property type="entry name" value="P-loop_NTPase"/>
</dbReference>
<sequence length="452" mass="49531">MQPPHCLDFALSVYALPKTGSTFMSAFLKQLSTSAELCRVHEMRYRCAATITVACPRSLGGRQRCQRKQRVVQQGSTRPRRCTWQPQASQIFRLPPACCDSFDPANSSELLDEPAAAALNPGIPPPELFVPSHGASTCVAARWHVEGWLSAQPRTSLFRAAGSASAQSLHMLDDGHARAVHADAASRRATSVEEALHAAGFVHGPQRLLPAGTPRGVALQLAFGAQMSSTVVVLHTRHPVEAMVSHYFCVSNQTICPRRHAMLGAANRSSTLVQRHGAASSLVLGLDHFLLSELAGDDTSSLNLMLRRTERLAAVLESARLHKFTLPRGAVVPSLGAVAPNFEPSACQRRTTDHSGPRLHVLHSRYEDMVSDFDSWLHDLLAALPTLAVSKKLLHQGLLARFGDDFVPDGKHKHSLRAGSNLQRLRPETIERLREMPRVAAIVRRLGYEWSW</sequence>
<organism evidence="1">
    <name type="scientific">Prymnesium polylepis</name>
    <dbReference type="NCBI Taxonomy" id="72548"/>
    <lineage>
        <taxon>Eukaryota</taxon>
        <taxon>Haptista</taxon>
        <taxon>Haptophyta</taxon>
        <taxon>Prymnesiophyceae</taxon>
        <taxon>Prymnesiales</taxon>
        <taxon>Prymnesiaceae</taxon>
        <taxon>Prymnesium</taxon>
    </lineage>
</organism>
<name>A0A7S4I534_9EUKA</name>
<accession>A0A7S4I534</accession>
<reference evidence="1" key="1">
    <citation type="submission" date="2021-01" db="EMBL/GenBank/DDBJ databases">
        <authorList>
            <person name="Corre E."/>
            <person name="Pelletier E."/>
            <person name="Niang G."/>
            <person name="Scheremetjew M."/>
            <person name="Finn R."/>
            <person name="Kale V."/>
            <person name="Holt S."/>
            <person name="Cochrane G."/>
            <person name="Meng A."/>
            <person name="Brown T."/>
            <person name="Cohen L."/>
        </authorList>
    </citation>
    <scope>NUCLEOTIDE SEQUENCE</scope>
    <source>
        <strain evidence="1">UIO037</strain>
    </source>
</reference>
<dbReference type="SUPFAM" id="SSF52540">
    <property type="entry name" value="P-loop containing nucleoside triphosphate hydrolases"/>
    <property type="match status" value="1"/>
</dbReference>
<evidence type="ECO:0000313" key="1">
    <source>
        <dbReference type="EMBL" id="CAE2218835.1"/>
    </source>
</evidence>
<protein>
    <recommendedName>
        <fullName evidence="2">Sulfotransferase domain-containing protein</fullName>
    </recommendedName>
</protein>
<dbReference type="AlphaFoldDB" id="A0A7S4I534"/>